<evidence type="ECO:0000256" key="2">
    <source>
        <dbReference type="SAM" id="SignalP"/>
    </source>
</evidence>
<keyword evidence="4" id="KW-1185">Reference proteome</keyword>
<feature type="signal peptide" evidence="2">
    <location>
        <begin position="1"/>
        <end position="21"/>
    </location>
</feature>
<reference evidence="3 4" key="1">
    <citation type="submission" date="2020-01" db="EMBL/GenBank/DDBJ databases">
        <title>Whole genome and functional gene identification of agarase of Vibrio HN897.</title>
        <authorList>
            <person name="Liu Y."/>
            <person name="Zhao Z."/>
        </authorList>
    </citation>
    <scope>NUCLEOTIDE SEQUENCE [LARGE SCALE GENOMIC DNA]</scope>
    <source>
        <strain evidence="3 4">HN897</strain>
    </source>
</reference>
<dbReference type="EMBL" id="CP047476">
    <property type="protein sequence ID" value="QIA65347.1"/>
    <property type="molecule type" value="Genomic_DNA"/>
</dbReference>
<feature type="chain" id="PRO_5030545211" evidence="2">
    <location>
        <begin position="22"/>
        <end position="254"/>
    </location>
</feature>
<evidence type="ECO:0000256" key="1">
    <source>
        <dbReference type="SAM" id="Coils"/>
    </source>
</evidence>
<sequence length="254" mass="28660">MKIMKSSLALLTLSIACQAGASGLENATAITTNTNEKSAASQKRIDKSSEAALALQYEVEQLQQEIRNLEIYRDHLRSLVANQEEEALSFEAQIDEIHDTRQGVVPLMYQMIDGLKAHIEQDMPIRRDARINRVAKLESMMSRADVSDAEKYRRILEAYMIEMDYGFKLGSYQGQIEFEGQSLEVSLLYLGRISLIAKSANGARYWSWNQTQEAWQLVDSKLNNDLEQAFRLADQQIAPTLLNLPVSLANAEAK</sequence>
<organism evidence="3 4">
    <name type="scientific">Vibrio astriarenae</name>
    <dbReference type="NCBI Taxonomy" id="1481923"/>
    <lineage>
        <taxon>Bacteria</taxon>
        <taxon>Pseudomonadati</taxon>
        <taxon>Pseudomonadota</taxon>
        <taxon>Gammaproteobacteria</taxon>
        <taxon>Vibrionales</taxon>
        <taxon>Vibrionaceae</taxon>
        <taxon>Vibrio</taxon>
    </lineage>
</organism>
<dbReference type="Pfam" id="PF11932">
    <property type="entry name" value="DUF3450"/>
    <property type="match status" value="1"/>
</dbReference>
<keyword evidence="1" id="KW-0175">Coiled coil</keyword>
<evidence type="ECO:0000313" key="4">
    <source>
        <dbReference type="Proteomes" id="UP000464262"/>
    </source>
</evidence>
<keyword evidence="2" id="KW-0732">Signal</keyword>
<name>A0A7Z2T715_9VIBR</name>
<dbReference type="PROSITE" id="PS51257">
    <property type="entry name" value="PROKAR_LIPOPROTEIN"/>
    <property type="match status" value="1"/>
</dbReference>
<evidence type="ECO:0000313" key="3">
    <source>
        <dbReference type="EMBL" id="QIA65347.1"/>
    </source>
</evidence>
<dbReference type="InterPro" id="IPR016866">
    <property type="entry name" value="UCP028069"/>
</dbReference>
<dbReference type="RefSeq" id="WP_164650247.1">
    <property type="nucleotide sequence ID" value="NZ_CP047476.1"/>
</dbReference>
<gene>
    <name evidence="3" type="ORF">GT360_17545</name>
</gene>
<proteinExistence type="predicted"/>
<feature type="coiled-coil region" evidence="1">
    <location>
        <begin position="45"/>
        <end position="100"/>
    </location>
</feature>
<accession>A0A7Z2T715</accession>
<dbReference type="KEGG" id="vas:GT360_17545"/>
<dbReference type="Proteomes" id="UP000464262">
    <property type="component" value="Chromosome 2"/>
</dbReference>
<dbReference type="PIRSF" id="PIRSF028069">
    <property type="entry name" value="UCP028069"/>
    <property type="match status" value="1"/>
</dbReference>
<protein>
    <submittedName>
        <fullName evidence="3">DUF3450 family protein</fullName>
    </submittedName>
</protein>
<dbReference type="AlphaFoldDB" id="A0A7Z2T715"/>